<keyword evidence="5" id="KW-0966">Cell projection</keyword>
<dbReference type="Pfam" id="PF04712">
    <property type="entry name" value="Radial_spoke"/>
    <property type="match status" value="1"/>
</dbReference>
<keyword evidence="2" id="KW-0963">Cytoplasm</keyword>
<dbReference type="Proteomes" id="UP000663828">
    <property type="component" value="Unassembled WGS sequence"/>
</dbReference>
<organism evidence="7 8">
    <name type="scientific">Adineta ricciae</name>
    <name type="common">Rotifer</name>
    <dbReference type="NCBI Taxonomy" id="249248"/>
    <lineage>
        <taxon>Eukaryota</taxon>
        <taxon>Metazoa</taxon>
        <taxon>Spiralia</taxon>
        <taxon>Gnathifera</taxon>
        <taxon>Rotifera</taxon>
        <taxon>Eurotatoria</taxon>
        <taxon>Bdelloidea</taxon>
        <taxon>Adinetida</taxon>
        <taxon>Adinetidae</taxon>
        <taxon>Adineta</taxon>
    </lineage>
</organism>
<dbReference type="PANTHER" id="PTHR13159:SF0">
    <property type="entry name" value="RADIAL SPOKE HEAD 6 HOMOLOG A"/>
    <property type="match status" value="1"/>
</dbReference>
<dbReference type="EMBL" id="CAJNOR010001572">
    <property type="protein sequence ID" value="CAF1166217.1"/>
    <property type="molecule type" value="Genomic_DNA"/>
</dbReference>
<protein>
    <submittedName>
        <fullName evidence="7">Uncharacterized protein</fullName>
    </submittedName>
</protein>
<feature type="region of interest" description="Disordered" evidence="6">
    <location>
        <begin position="649"/>
        <end position="682"/>
    </location>
</feature>
<keyword evidence="3" id="KW-0969">Cilium</keyword>
<keyword evidence="8" id="KW-1185">Reference proteome</keyword>
<evidence type="ECO:0000313" key="7">
    <source>
        <dbReference type="EMBL" id="CAF1166217.1"/>
    </source>
</evidence>
<keyword evidence="4" id="KW-0206">Cytoskeleton</keyword>
<accession>A0A814TTW7</accession>
<name>A0A814TTW7_ADIRI</name>
<dbReference type="PANTHER" id="PTHR13159">
    <property type="entry name" value="RADIAL SPOKEHEAD-RELATED"/>
    <property type="match status" value="1"/>
</dbReference>
<reference evidence="7" key="1">
    <citation type="submission" date="2021-02" db="EMBL/GenBank/DDBJ databases">
        <authorList>
            <person name="Nowell W R."/>
        </authorList>
    </citation>
    <scope>NUCLEOTIDE SEQUENCE</scope>
</reference>
<dbReference type="InterPro" id="IPR006802">
    <property type="entry name" value="Radial_spoke"/>
</dbReference>
<evidence type="ECO:0000256" key="4">
    <source>
        <dbReference type="ARBA" id="ARBA00023212"/>
    </source>
</evidence>
<gene>
    <name evidence="7" type="ORF">XAT740_LOCUS21765</name>
</gene>
<dbReference type="GO" id="GO:0060294">
    <property type="term" value="P:cilium movement involved in cell motility"/>
    <property type="evidence" value="ECO:0007669"/>
    <property type="project" value="InterPro"/>
</dbReference>
<evidence type="ECO:0000256" key="3">
    <source>
        <dbReference type="ARBA" id="ARBA00023069"/>
    </source>
</evidence>
<proteinExistence type="predicted"/>
<feature type="region of interest" description="Disordered" evidence="6">
    <location>
        <begin position="444"/>
        <end position="463"/>
    </location>
</feature>
<dbReference type="GO" id="GO:0001534">
    <property type="term" value="C:radial spoke"/>
    <property type="evidence" value="ECO:0007669"/>
    <property type="project" value="InterPro"/>
</dbReference>
<evidence type="ECO:0000256" key="6">
    <source>
        <dbReference type="SAM" id="MobiDB-lite"/>
    </source>
</evidence>
<sequence length="682" mass="78464">MELKQIPMTYSFNKETSNKLIDILAEQNVNLPTDVDVNQIENLRCIVLTRRLNQIPFDFIKIDHMWFVKQVLVQELSISLKQGDRLLVIHKTTIVNDLNEIDISKLILYSPVPFLIWVIWDADTYVQHKIKLQQNRCQETYLHAKAHLLKTKHHGEISLYGKYLSSTVSAQIHFRYDHLAYIIADAIENPHVRINDLLEKLNYPTLRSDLRPPKVDIDVTVQKLHAQLLQGTEQYLLKSQDFVSTAVPYLMDIGNYCTNAGYGIHITEIILIWSAMKRLNDHINCTEMKFWGKIFGLHCDYYIVQVQHENEIPFDEINICHQRRLPKIEKQTRPSNKPIFHQTVVQRESLEIPSEPHGVGANQYTYFATNSPGLPWIKLSDVKPAMIDHARKIRWFFTGCLSAPVNGFPPFVGLEKDYLRAQIARITATTHISPAGFFILEQSETEEEEEGGGGGEGDTTLSDQYKDPEILVNAEFNDDPTNPVTAESLADTSLQEWVHSLPEILPQGRTQFWRPSSIETTVQSQGEDESIEEEIVNENKFQTRAPLLRPIGEDKHLHTNQTSWSIGLTMSVMREYSMCYVRSNIWPGAFTLGDAKKYFNLYIGWGHKYEQFNPSQPALPQTEVTQVFIEKMDPSVEVEKAFEVAKRAVMSELTSEESTHEEQTTEEENESEQEDEEEAEDD</sequence>
<evidence type="ECO:0000313" key="8">
    <source>
        <dbReference type="Proteomes" id="UP000663828"/>
    </source>
</evidence>
<evidence type="ECO:0000256" key="1">
    <source>
        <dbReference type="ARBA" id="ARBA00004430"/>
    </source>
</evidence>
<feature type="compositionally biased region" description="Acidic residues" evidence="6">
    <location>
        <begin position="664"/>
        <end position="682"/>
    </location>
</feature>
<dbReference type="GO" id="GO:0035082">
    <property type="term" value="P:axoneme assembly"/>
    <property type="evidence" value="ECO:0007669"/>
    <property type="project" value="TreeGrafter"/>
</dbReference>
<comment type="caution">
    <text evidence="7">The sequence shown here is derived from an EMBL/GenBank/DDBJ whole genome shotgun (WGS) entry which is preliminary data.</text>
</comment>
<dbReference type="AlphaFoldDB" id="A0A814TTW7"/>
<evidence type="ECO:0000256" key="2">
    <source>
        <dbReference type="ARBA" id="ARBA00022490"/>
    </source>
</evidence>
<evidence type="ECO:0000256" key="5">
    <source>
        <dbReference type="ARBA" id="ARBA00023273"/>
    </source>
</evidence>
<comment type="subcellular location">
    <subcellularLocation>
        <location evidence="1">Cytoplasm</location>
        <location evidence="1">Cytoskeleton</location>
        <location evidence="1">Cilium axoneme</location>
    </subcellularLocation>
</comment>